<organism evidence="1 2">
    <name type="scientific">Xanthomonas boreopolis</name>
    <dbReference type="NCBI Taxonomy" id="86183"/>
    <lineage>
        <taxon>Bacteria</taxon>
        <taxon>Pseudomonadati</taxon>
        <taxon>Pseudomonadota</taxon>
        <taxon>Gammaproteobacteria</taxon>
        <taxon>Lysobacterales</taxon>
        <taxon>Lysobacteraceae</taxon>
        <taxon>Xanthomonas</taxon>
    </lineage>
</organism>
<comment type="caution">
    <text evidence="1">The sequence shown here is derived from an EMBL/GenBank/DDBJ whole genome shotgun (WGS) entry which is preliminary data.</text>
</comment>
<evidence type="ECO:0000313" key="1">
    <source>
        <dbReference type="EMBL" id="GHH56071.1"/>
    </source>
</evidence>
<gene>
    <name evidence="1" type="ORF">GCM10009090_25230</name>
</gene>
<sequence length="225" mass="23623">MGVELAAAAGLGLLGGGLNYINQRNVVRAQDRQLASQIQRQAVRQEQADAAVNDLLAKRAVSTGEPERMSVGQQYLDQVRAAQAAASRGLNQSGAVSDAYRTAANDAALGIGDYGQTAANLMARIDAPRQQRVREGLEEGDLRSRLGLIGREAGADDYLSQLRLQSIRENPWLSVAAQVAQGAAGGIAANGFGSGGNLYGTGQVNAATAANNNKLFQQLQAKWGY</sequence>
<dbReference type="Proteomes" id="UP000623958">
    <property type="component" value="Unassembled WGS sequence"/>
</dbReference>
<dbReference type="AlphaFoldDB" id="A0A919F978"/>
<dbReference type="RefSeq" id="WP_434029514.1">
    <property type="nucleotide sequence ID" value="NZ_BNBA01000020.1"/>
</dbReference>
<reference evidence="1" key="1">
    <citation type="journal article" date="2014" name="Int. J. Syst. Evol. Microbiol.">
        <title>Complete genome sequence of Corynebacterium casei LMG S-19264T (=DSM 44701T), isolated from a smear-ripened cheese.</title>
        <authorList>
            <consortium name="US DOE Joint Genome Institute (JGI-PGF)"/>
            <person name="Walter F."/>
            <person name="Albersmeier A."/>
            <person name="Kalinowski J."/>
            <person name="Ruckert C."/>
        </authorList>
    </citation>
    <scope>NUCLEOTIDE SEQUENCE</scope>
    <source>
        <strain evidence="1">JCM 13306</strain>
    </source>
</reference>
<protein>
    <submittedName>
        <fullName evidence="1">Uncharacterized protein</fullName>
    </submittedName>
</protein>
<keyword evidence="2" id="KW-1185">Reference proteome</keyword>
<accession>A0A919F978</accession>
<evidence type="ECO:0000313" key="2">
    <source>
        <dbReference type="Proteomes" id="UP000623958"/>
    </source>
</evidence>
<reference evidence="1" key="2">
    <citation type="submission" date="2020-09" db="EMBL/GenBank/DDBJ databases">
        <authorList>
            <person name="Sun Q."/>
            <person name="Ohkuma M."/>
        </authorList>
    </citation>
    <scope>NUCLEOTIDE SEQUENCE</scope>
    <source>
        <strain evidence="1">JCM 13306</strain>
    </source>
</reference>
<proteinExistence type="predicted"/>
<dbReference type="EMBL" id="BNBA01000020">
    <property type="protein sequence ID" value="GHH56071.1"/>
    <property type="molecule type" value="Genomic_DNA"/>
</dbReference>
<name>A0A919F978_9XANT</name>